<comment type="caution">
    <text evidence="2">The sequence shown here is derived from an EMBL/GenBank/DDBJ whole genome shotgun (WGS) entry which is preliminary data.</text>
</comment>
<name>A0ABW0JWT1_9GAMM</name>
<dbReference type="PANTHER" id="PTHR22602">
    <property type="entry name" value="TRANSFERASE CAF17, MITOCHONDRIAL-RELATED"/>
    <property type="match status" value="1"/>
</dbReference>
<dbReference type="EMBL" id="JBHSMM010000002">
    <property type="protein sequence ID" value="MFC5440322.1"/>
    <property type="molecule type" value="Genomic_DNA"/>
</dbReference>
<reference evidence="3" key="1">
    <citation type="journal article" date="2019" name="Int. J. Syst. Evol. Microbiol.">
        <title>The Global Catalogue of Microorganisms (GCM) 10K type strain sequencing project: providing services to taxonomists for standard genome sequencing and annotation.</title>
        <authorList>
            <consortium name="The Broad Institute Genomics Platform"/>
            <consortium name="The Broad Institute Genome Sequencing Center for Infectious Disease"/>
            <person name="Wu L."/>
            <person name="Ma J."/>
        </authorList>
    </citation>
    <scope>NUCLEOTIDE SEQUENCE [LARGE SCALE GENOMIC DNA]</scope>
    <source>
        <strain evidence="3">KACC 12822</strain>
    </source>
</reference>
<dbReference type="InterPro" id="IPR017703">
    <property type="entry name" value="YgfZ/GCV_T_CS"/>
</dbReference>
<accession>A0ABW0JWT1</accession>
<dbReference type="PANTHER" id="PTHR22602:SF0">
    <property type="entry name" value="TRANSFERASE CAF17, MITOCHONDRIAL-RELATED"/>
    <property type="match status" value="1"/>
</dbReference>
<dbReference type="SUPFAM" id="SSF103025">
    <property type="entry name" value="Folate-binding domain"/>
    <property type="match status" value="1"/>
</dbReference>
<dbReference type="InterPro" id="IPR027266">
    <property type="entry name" value="TrmE/GcvT-like"/>
</dbReference>
<organism evidence="2 3">
    <name type="scientific">Rhodanobacter ginsenosidimutans</name>
    <dbReference type="NCBI Taxonomy" id="490571"/>
    <lineage>
        <taxon>Bacteria</taxon>
        <taxon>Pseudomonadati</taxon>
        <taxon>Pseudomonadota</taxon>
        <taxon>Gammaproteobacteria</taxon>
        <taxon>Lysobacterales</taxon>
        <taxon>Rhodanobacteraceae</taxon>
        <taxon>Rhodanobacter</taxon>
    </lineage>
</organism>
<sequence length="270" mass="29246">MPSNTRDAQTLLIEGPDAVAFAHAQFSSKVNELAVGRWAFGAWLDPQGRVRALFHLARIADGKLLLLLRGGKAADMADGLRRFVFRSRVTLREAPTAALATGEAQTLHDVHIEGETISLGCGSHALRIVTSTTTGDMQWQPVQLKLGWPWLPDEALNKCLAPMLSLQRLQAVAVDKGCYPGQEIVARLHFRGGCKRHLCSVTASRAIAPGETLRRGEQEVGIVLNVVNGDTIEALVVLSDDVVDNAIDDNITLGDGDDSLLMTTIERWPA</sequence>
<evidence type="ECO:0000313" key="3">
    <source>
        <dbReference type="Proteomes" id="UP001596018"/>
    </source>
</evidence>
<evidence type="ECO:0000256" key="1">
    <source>
        <dbReference type="ARBA" id="ARBA00022946"/>
    </source>
</evidence>
<evidence type="ECO:0000313" key="2">
    <source>
        <dbReference type="EMBL" id="MFC5440322.1"/>
    </source>
</evidence>
<dbReference type="Gene3D" id="2.40.30.160">
    <property type="match status" value="1"/>
</dbReference>
<gene>
    <name evidence="2" type="ORF">ACFPK0_09885</name>
</gene>
<keyword evidence="3" id="KW-1185">Reference proteome</keyword>
<dbReference type="RefSeq" id="WP_377340429.1">
    <property type="nucleotide sequence ID" value="NZ_JALBWS010000013.1"/>
</dbReference>
<dbReference type="NCBIfam" id="TIGR03317">
    <property type="entry name" value="ygfZ_signature"/>
    <property type="match status" value="1"/>
</dbReference>
<protein>
    <submittedName>
        <fullName evidence="2">YgfZ/GcvT domain-containing protein</fullName>
    </submittedName>
</protein>
<proteinExistence type="predicted"/>
<dbReference type="Proteomes" id="UP001596018">
    <property type="component" value="Unassembled WGS sequence"/>
</dbReference>
<dbReference type="Gene3D" id="3.30.1360.120">
    <property type="entry name" value="Probable tRNA modification gtpase trme, domain 1"/>
    <property type="match status" value="1"/>
</dbReference>
<dbReference type="InterPro" id="IPR045179">
    <property type="entry name" value="YgfZ/GcvT"/>
</dbReference>
<keyword evidence="1" id="KW-0809">Transit peptide</keyword>